<feature type="region of interest" description="Disordered" evidence="1">
    <location>
        <begin position="131"/>
        <end position="218"/>
    </location>
</feature>
<dbReference type="AlphaFoldDB" id="A0A2T0RK30"/>
<comment type="caution">
    <text evidence="2">The sequence shown here is derived from an EMBL/GenBank/DDBJ whole genome shotgun (WGS) entry which is preliminary data.</text>
</comment>
<dbReference type="OrthoDB" id="9837349at2"/>
<feature type="compositionally biased region" description="Basic and acidic residues" evidence="1">
    <location>
        <begin position="177"/>
        <end position="193"/>
    </location>
</feature>
<dbReference type="Proteomes" id="UP000239480">
    <property type="component" value="Unassembled WGS sequence"/>
</dbReference>
<feature type="region of interest" description="Disordered" evidence="1">
    <location>
        <begin position="1"/>
        <end position="112"/>
    </location>
</feature>
<feature type="compositionally biased region" description="Basic and acidic residues" evidence="1">
    <location>
        <begin position="82"/>
        <end position="91"/>
    </location>
</feature>
<keyword evidence="3" id="KW-1185">Reference proteome</keyword>
<evidence type="ECO:0000313" key="2">
    <source>
        <dbReference type="EMBL" id="PRY21545.1"/>
    </source>
</evidence>
<reference evidence="2 3" key="1">
    <citation type="submission" date="2018-03" db="EMBL/GenBank/DDBJ databases">
        <title>Genomic Encyclopedia of Archaeal and Bacterial Type Strains, Phase II (KMG-II): from individual species to whole genera.</title>
        <authorList>
            <person name="Goeker M."/>
        </authorList>
    </citation>
    <scope>NUCLEOTIDE SEQUENCE [LARGE SCALE GENOMIC DNA]</scope>
    <source>
        <strain evidence="2 3">DSM 29328</strain>
    </source>
</reference>
<dbReference type="EMBL" id="PVTD01000009">
    <property type="protein sequence ID" value="PRY21545.1"/>
    <property type="molecule type" value="Genomic_DNA"/>
</dbReference>
<protein>
    <submittedName>
        <fullName evidence="2">Uncharacterized protein</fullName>
    </submittedName>
</protein>
<gene>
    <name evidence="2" type="ORF">CLV78_109158</name>
</gene>
<feature type="compositionally biased region" description="Low complexity" evidence="1">
    <location>
        <begin position="14"/>
        <end position="33"/>
    </location>
</feature>
<evidence type="ECO:0000313" key="3">
    <source>
        <dbReference type="Proteomes" id="UP000239480"/>
    </source>
</evidence>
<feature type="compositionally biased region" description="Polar residues" evidence="1">
    <location>
        <begin position="46"/>
        <end position="61"/>
    </location>
</feature>
<organism evidence="2 3">
    <name type="scientific">Aliiruegeria haliotis</name>
    <dbReference type="NCBI Taxonomy" id="1280846"/>
    <lineage>
        <taxon>Bacteria</taxon>
        <taxon>Pseudomonadati</taxon>
        <taxon>Pseudomonadota</taxon>
        <taxon>Alphaproteobacteria</taxon>
        <taxon>Rhodobacterales</taxon>
        <taxon>Roseobacteraceae</taxon>
        <taxon>Aliiruegeria</taxon>
    </lineage>
</organism>
<evidence type="ECO:0000256" key="1">
    <source>
        <dbReference type="SAM" id="MobiDB-lite"/>
    </source>
</evidence>
<sequence length="218" mass="22731">MILVGNGPVPFVQTGPHSPGPGTTGSGSPPDGGAARGSIPAADPTRSGQAEQAGVSPTGTNAVRAPIAVTRIEPLPTDPEEIPARPSERGPRAASEFDLLAPRSNPAPPLRAFAEIPMEVTATIKKLREENQRLREQAADQQREIEAAEGRADKAEGNGARAASGEPGGTAPSISDNVDRAADAPRRNPRPEPPEIAAEVETLRLIMAPEPHKLDRQT</sequence>
<proteinExistence type="predicted"/>
<dbReference type="RefSeq" id="WP_106206831.1">
    <property type="nucleotide sequence ID" value="NZ_PVTD01000009.1"/>
</dbReference>
<name>A0A2T0RK30_9RHOB</name>
<accession>A0A2T0RK30</accession>
<feature type="compositionally biased region" description="Basic and acidic residues" evidence="1">
    <location>
        <begin position="131"/>
        <end position="156"/>
    </location>
</feature>